<dbReference type="PANTHER" id="PTHR44169">
    <property type="entry name" value="NADPH-DEPENDENT 1-ACYLDIHYDROXYACETONE PHOSPHATE REDUCTASE"/>
    <property type="match status" value="1"/>
</dbReference>
<name>A0A446BW70_9PEZI</name>
<dbReference type="GO" id="GO:0005811">
    <property type="term" value="C:lipid droplet"/>
    <property type="evidence" value="ECO:0007669"/>
    <property type="project" value="TreeGrafter"/>
</dbReference>
<dbReference type="PRINTS" id="PR00080">
    <property type="entry name" value="SDRFAMILY"/>
</dbReference>
<dbReference type="SUPFAM" id="SSF51735">
    <property type="entry name" value="NAD(P)-binding Rossmann-fold domains"/>
    <property type="match status" value="1"/>
</dbReference>
<evidence type="ECO:0000256" key="4">
    <source>
        <dbReference type="RuleBase" id="RU000363"/>
    </source>
</evidence>
<evidence type="ECO:0000256" key="2">
    <source>
        <dbReference type="ARBA" id="ARBA00022857"/>
    </source>
</evidence>
<proteinExistence type="inferred from homology"/>
<dbReference type="GO" id="GO:0006654">
    <property type="term" value="P:phosphatidic acid biosynthetic process"/>
    <property type="evidence" value="ECO:0007669"/>
    <property type="project" value="TreeGrafter"/>
</dbReference>
<dbReference type="Gene3D" id="3.40.50.720">
    <property type="entry name" value="NAD(P)-binding Rossmann-like Domain"/>
    <property type="match status" value="1"/>
</dbReference>
<dbReference type="InterPro" id="IPR002347">
    <property type="entry name" value="SDR_fam"/>
</dbReference>
<evidence type="ECO:0000313" key="6">
    <source>
        <dbReference type="Proteomes" id="UP000289323"/>
    </source>
</evidence>
<comment type="similarity">
    <text evidence="1 4">Belongs to the short-chain dehydrogenases/reductases (SDR) family.</text>
</comment>
<evidence type="ECO:0000256" key="3">
    <source>
        <dbReference type="ARBA" id="ARBA00023002"/>
    </source>
</evidence>
<keyword evidence="2" id="KW-0521">NADP</keyword>
<protein>
    <submittedName>
        <fullName evidence="5">368fc32f-91fc-48f8-a5f1-0fb65d37e95e</fullName>
    </submittedName>
</protein>
<dbReference type="GO" id="GO:0000140">
    <property type="term" value="F:acylglycerone-phosphate reductase (NADP+) activity"/>
    <property type="evidence" value="ECO:0007669"/>
    <property type="project" value="TreeGrafter"/>
</dbReference>
<dbReference type="InterPro" id="IPR020904">
    <property type="entry name" value="Sc_DH/Rdtase_CS"/>
</dbReference>
<dbReference type="Proteomes" id="UP000289323">
    <property type="component" value="Unassembled WGS sequence"/>
</dbReference>
<reference evidence="5 6" key="1">
    <citation type="submission" date="2018-04" db="EMBL/GenBank/DDBJ databases">
        <authorList>
            <person name="Huttner S."/>
            <person name="Dainat J."/>
        </authorList>
    </citation>
    <scope>NUCLEOTIDE SEQUENCE [LARGE SCALE GENOMIC DNA]</scope>
</reference>
<gene>
    <name evidence="5" type="ORF">TT172_LOCUS9205</name>
</gene>
<organism evidence="5 6">
    <name type="scientific">Thermothielavioides terrestris</name>
    <dbReference type="NCBI Taxonomy" id="2587410"/>
    <lineage>
        <taxon>Eukaryota</taxon>
        <taxon>Fungi</taxon>
        <taxon>Dikarya</taxon>
        <taxon>Ascomycota</taxon>
        <taxon>Pezizomycotina</taxon>
        <taxon>Sordariomycetes</taxon>
        <taxon>Sordariomycetidae</taxon>
        <taxon>Sordariales</taxon>
        <taxon>Chaetomiaceae</taxon>
        <taxon>Thermothielavioides</taxon>
    </lineage>
</organism>
<evidence type="ECO:0000256" key="1">
    <source>
        <dbReference type="ARBA" id="ARBA00006484"/>
    </source>
</evidence>
<evidence type="ECO:0000313" key="5">
    <source>
        <dbReference type="EMBL" id="SPQ26786.1"/>
    </source>
</evidence>
<dbReference type="Pfam" id="PF00106">
    <property type="entry name" value="adh_short"/>
    <property type="match status" value="1"/>
</dbReference>
<dbReference type="InterPro" id="IPR036291">
    <property type="entry name" value="NAD(P)-bd_dom_sf"/>
</dbReference>
<sequence length="280" mass="29815">MLQKTVLITGCSYGGLGSHLAEAFAARGFHVFATLRNTAKAGALSGMAGVQVLELEVTSAESIQSCVKAVEKTTGGSLDVLVNNAGADYTLPLLDTPIDEAKRLYDLNVWAPLAVMQAFAPMVINAKGAICNISSVSAVCNFAWAGTYASSKAALTTLSETMRVELEPFGVRVLTVMLGGCATNAHAGMPDLVLPPGSRYQKIWETIDRQKKGLIYKNKQDPKVTARNLVNDITGGRSSYVWRGAAATLCWLSTTFMPNSMFVKMANEDKGLSVLAQGNK</sequence>
<dbReference type="GO" id="GO:0005783">
    <property type="term" value="C:endoplasmic reticulum"/>
    <property type="evidence" value="ECO:0007669"/>
    <property type="project" value="TreeGrafter"/>
</dbReference>
<dbReference type="GO" id="GO:0004806">
    <property type="term" value="F:triacylglycerol lipase activity"/>
    <property type="evidence" value="ECO:0007669"/>
    <property type="project" value="TreeGrafter"/>
</dbReference>
<dbReference type="EMBL" id="OUUZ01000018">
    <property type="protein sequence ID" value="SPQ26786.1"/>
    <property type="molecule type" value="Genomic_DNA"/>
</dbReference>
<dbReference type="PANTHER" id="PTHR44169:SF6">
    <property type="entry name" value="NADPH-DEPENDENT 1-ACYLDIHYDROXYACETONE PHOSPHATE REDUCTASE"/>
    <property type="match status" value="1"/>
</dbReference>
<keyword evidence="3" id="KW-0560">Oxidoreductase</keyword>
<dbReference type="GO" id="GO:0019433">
    <property type="term" value="P:triglyceride catabolic process"/>
    <property type="evidence" value="ECO:0007669"/>
    <property type="project" value="TreeGrafter"/>
</dbReference>
<dbReference type="PROSITE" id="PS00061">
    <property type="entry name" value="ADH_SHORT"/>
    <property type="match status" value="1"/>
</dbReference>
<accession>A0A446BW70</accession>
<dbReference type="AlphaFoldDB" id="A0A446BW70"/>
<dbReference type="PRINTS" id="PR00081">
    <property type="entry name" value="GDHRDH"/>
</dbReference>